<evidence type="ECO:0000256" key="3">
    <source>
        <dbReference type="ARBA" id="ARBA00022426"/>
    </source>
</evidence>
<keyword evidence="6" id="KW-0533">Nickel</keyword>
<dbReference type="GO" id="GO:0015099">
    <property type="term" value="F:nickel cation transmembrane transporter activity"/>
    <property type="evidence" value="ECO:0007669"/>
    <property type="project" value="UniProtKB-UniRule"/>
</dbReference>
<evidence type="ECO:0000256" key="1">
    <source>
        <dbReference type="ARBA" id="ARBA00002510"/>
    </source>
</evidence>
<evidence type="ECO:0000256" key="8">
    <source>
        <dbReference type="ARBA" id="ARBA00022989"/>
    </source>
</evidence>
<keyword evidence="9" id="KW-0406">Ion transport</keyword>
<dbReference type="GO" id="GO:0005886">
    <property type="term" value="C:plasma membrane"/>
    <property type="evidence" value="ECO:0007669"/>
    <property type="project" value="UniProtKB-SubCell"/>
</dbReference>
<accession>A0A6M8EFL6</accession>
<dbReference type="PANTHER" id="PTHR40659:SF1">
    <property type="entry name" value="NICKEL_COBALT EFFLUX SYSTEM RCNA"/>
    <property type="match status" value="1"/>
</dbReference>
<evidence type="ECO:0000256" key="13">
    <source>
        <dbReference type="RuleBase" id="RU362101"/>
    </source>
</evidence>
<evidence type="ECO:0000256" key="5">
    <source>
        <dbReference type="ARBA" id="ARBA00022475"/>
    </source>
</evidence>
<dbReference type="Pfam" id="PF03824">
    <property type="entry name" value="NicO"/>
    <property type="match status" value="1"/>
</dbReference>
<comment type="similarity">
    <text evidence="13">Belongs to the NiCoT transporter (TC 2.A.52) family.</text>
</comment>
<comment type="function">
    <text evidence="1">Efflux system for nickel and cobalt.</text>
</comment>
<feature type="transmembrane region" description="Helical" evidence="13">
    <location>
        <begin position="329"/>
        <end position="349"/>
    </location>
</feature>
<feature type="transmembrane region" description="Helical" evidence="13">
    <location>
        <begin position="250"/>
        <end position="268"/>
    </location>
</feature>
<dbReference type="Proteomes" id="UP000503483">
    <property type="component" value="Chromosome"/>
</dbReference>
<dbReference type="InterPro" id="IPR051224">
    <property type="entry name" value="NiCoT_RcnA"/>
</dbReference>
<evidence type="ECO:0000256" key="7">
    <source>
        <dbReference type="ARBA" id="ARBA00022692"/>
    </source>
</evidence>
<evidence type="ECO:0000256" key="6">
    <source>
        <dbReference type="ARBA" id="ARBA00022596"/>
    </source>
</evidence>
<evidence type="ECO:0000313" key="15">
    <source>
        <dbReference type="Proteomes" id="UP000503483"/>
    </source>
</evidence>
<evidence type="ECO:0000256" key="12">
    <source>
        <dbReference type="ARBA" id="ARBA00023285"/>
    </source>
</evidence>
<evidence type="ECO:0000256" key="4">
    <source>
        <dbReference type="ARBA" id="ARBA00022448"/>
    </source>
</evidence>
<keyword evidence="11 13" id="KW-0472">Membrane</keyword>
<keyword evidence="8 13" id="KW-1133">Transmembrane helix</keyword>
<keyword evidence="10" id="KW-0921">Nickel transport</keyword>
<organism evidence="14 15">
    <name type="scientific">Arcobacter acticola</name>
    <dbReference type="NCBI Taxonomy" id="1849015"/>
    <lineage>
        <taxon>Bacteria</taxon>
        <taxon>Pseudomonadati</taxon>
        <taxon>Campylobacterota</taxon>
        <taxon>Epsilonproteobacteria</taxon>
        <taxon>Campylobacterales</taxon>
        <taxon>Arcobacteraceae</taxon>
        <taxon>Arcobacter</taxon>
    </lineage>
</organism>
<evidence type="ECO:0000256" key="2">
    <source>
        <dbReference type="ARBA" id="ARBA00004651"/>
    </source>
</evidence>
<sequence>MIRFLLILLFLKSIVFGCSLCSVYTPKTHVTTSIKADKTHIKTLKINWSFASEFTKELLQLYDLDLDTSFNDKELKLIEDALIAYLKPKNFLTKISYDKQINEKSNPFEVKNYKMIFKDSVLSFEYNIDLNYKLYDKNILNIHIFDNENYFFIIFDEKKQLLNIPYKITKKTNINDVSFTINDSSLPIFEEDDKKEIVEEKLINEQIKNIEKKQEKNIVEETVKNENLLDKFTYNMKKYLVDIEKGEDNYALFFLLIASFLYGVLHALGPGHGKALAFSYFSAQKSSYFEAFMVSLGTAFVHIIGALILVLVSVFVLESVLNKFMEDSISYVTSFSALVIMLLALYILYRKLSRKSSSCCACNVDLKKTNFSINASNINFVKTSSNKPIFDNKLKRKQNIIFVLTAGIIPCPGTVLLFVYAFLLKTYFSVLLASIAISLGMAVIIFASSFLGVSLGKVSSKSNRIKNILEIVAPIFMFILGLLLLLNSSSF</sequence>
<keyword evidence="4 13" id="KW-0813">Transport</keyword>
<evidence type="ECO:0000256" key="9">
    <source>
        <dbReference type="ARBA" id="ARBA00023065"/>
    </source>
</evidence>
<dbReference type="SUPFAM" id="SSF103473">
    <property type="entry name" value="MFS general substrate transporter"/>
    <property type="match status" value="1"/>
</dbReference>
<comment type="subcellular location">
    <subcellularLocation>
        <location evidence="2 13">Cell membrane</location>
        <topology evidence="2 13">Multi-pass membrane protein</topology>
    </subcellularLocation>
</comment>
<dbReference type="InterPro" id="IPR011541">
    <property type="entry name" value="Ni/Co_transpt_high_affinity"/>
</dbReference>
<keyword evidence="7 13" id="KW-0812">Transmembrane</keyword>
<dbReference type="GO" id="GO:0006824">
    <property type="term" value="P:cobalt ion transport"/>
    <property type="evidence" value="ECO:0007669"/>
    <property type="project" value="UniProtKB-KW"/>
</dbReference>
<feature type="transmembrane region" description="Helical" evidence="13">
    <location>
        <begin position="289"/>
        <end position="317"/>
    </location>
</feature>
<dbReference type="InterPro" id="IPR010412">
    <property type="entry name" value="DUF1007"/>
</dbReference>
<dbReference type="PANTHER" id="PTHR40659">
    <property type="entry name" value="NICKEL/COBALT EFFLUX SYSTEM RCNA"/>
    <property type="match status" value="1"/>
</dbReference>
<dbReference type="AlphaFoldDB" id="A0A6M8EFL6"/>
<keyword evidence="5" id="KW-1003">Cell membrane</keyword>
<reference evidence="14 15" key="1">
    <citation type="submission" date="2019-08" db="EMBL/GenBank/DDBJ databases">
        <title>Complete genome sequence of Arcobacter acticola.</title>
        <authorList>
            <person name="Miller W."/>
        </authorList>
    </citation>
    <scope>NUCLEOTIDE SEQUENCE [LARGE SCALE GENOMIC DNA]</scope>
    <source>
        <strain evidence="14 15">KCTC 52212</strain>
    </source>
</reference>
<dbReference type="Pfam" id="PF06226">
    <property type="entry name" value="DUF1007"/>
    <property type="match status" value="1"/>
</dbReference>
<keyword evidence="3" id="KW-0171">Cobalt transport</keyword>
<keyword evidence="15" id="KW-1185">Reference proteome</keyword>
<dbReference type="InterPro" id="IPR036259">
    <property type="entry name" value="MFS_trans_sf"/>
</dbReference>
<feature type="transmembrane region" description="Helical" evidence="13">
    <location>
        <begin position="429"/>
        <end position="455"/>
    </location>
</feature>
<feature type="transmembrane region" description="Helical" evidence="13">
    <location>
        <begin position="467"/>
        <end position="486"/>
    </location>
</feature>
<dbReference type="GO" id="GO:0032025">
    <property type="term" value="P:response to cobalt ion"/>
    <property type="evidence" value="ECO:0007669"/>
    <property type="project" value="TreeGrafter"/>
</dbReference>
<protein>
    <recommendedName>
        <fullName evidence="13">Nickel/cobalt efflux system</fullName>
    </recommendedName>
</protein>
<evidence type="ECO:0000256" key="11">
    <source>
        <dbReference type="ARBA" id="ARBA00023136"/>
    </source>
</evidence>
<proteinExistence type="inferred from homology"/>
<dbReference type="GO" id="GO:0010045">
    <property type="term" value="P:response to nickel cation"/>
    <property type="evidence" value="ECO:0007669"/>
    <property type="project" value="TreeGrafter"/>
</dbReference>
<dbReference type="GO" id="GO:0046583">
    <property type="term" value="F:monoatomic cation efflux transmembrane transporter activity"/>
    <property type="evidence" value="ECO:0007669"/>
    <property type="project" value="TreeGrafter"/>
</dbReference>
<keyword evidence="12" id="KW-0170">Cobalt</keyword>
<name>A0A6M8EFL6_9BACT</name>
<gene>
    <name evidence="14" type="ORF">AACT_2267</name>
</gene>
<evidence type="ECO:0000313" key="14">
    <source>
        <dbReference type="EMBL" id="QKE29390.1"/>
    </source>
</evidence>
<dbReference type="RefSeq" id="WP_172127064.1">
    <property type="nucleotide sequence ID" value="NZ_CP042652.1"/>
</dbReference>
<dbReference type="EMBL" id="CP042652">
    <property type="protein sequence ID" value="QKE29390.1"/>
    <property type="molecule type" value="Genomic_DNA"/>
</dbReference>
<evidence type="ECO:0000256" key="10">
    <source>
        <dbReference type="ARBA" id="ARBA00023112"/>
    </source>
</evidence>
<feature type="transmembrane region" description="Helical" evidence="13">
    <location>
        <begin position="400"/>
        <end position="423"/>
    </location>
</feature>
<dbReference type="KEGG" id="paco:AACT_2267"/>